<evidence type="ECO:0000313" key="3">
    <source>
        <dbReference type="Proteomes" id="UP000719766"/>
    </source>
</evidence>
<evidence type="ECO:0000313" key="2">
    <source>
        <dbReference type="EMBL" id="KAG1800447.1"/>
    </source>
</evidence>
<sequence length="227" mass="25732">MTRTILPVELCLQNTQVYRLPPPKVQTFSGEEKKKAFPDNGENGSRPRCYAEIAAKTDAAVRLTNDRSFGASAEGPLIIMFHQGQETQDEQTGDQDPGDAKKKNTEIIGDEQEVEVEKSGRTEAVFMHLWRSMGLNLKRIAVISEFERNKRKPKVPITSDANAATENRGWHQYPSMPSMACTEFVGEEKTVYIKKLLVDHTEGRILRIQKRKTVIDKEAFRAINRVK</sequence>
<reference evidence="2" key="1">
    <citation type="journal article" date="2020" name="New Phytol.">
        <title>Comparative genomics reveals dynamic genome evolution in host specialist ectomycorrhizal fungi.</title>
        <authorList>
            <person name="Lofgren L.A."/>
            <person name="Nguyen N.H."/>
            <person name="Vilgalys R."/>
            <person name="Ruytinx J."/>
            <person name="Liao H.L."/>
            <person name="Branco S."/>
            <person name="Kuo A."/>
            <person name="LaButti K."/>
            <person name="Lipzen A."/>
            <person name="Andreopoulos W."/>
            <person name="Pangilinan J."/>
            <person name="Riley R."/>
            <person name="Hundley H."/>
            <person name="Na H."/>
            <person name="Barry K."/>
            <person name="Grigoriev I.V."/>
            <person name="Stajich J.E."/>
            <person name="Kennedy P.G."/>
        </authorList>
    </citation>
    <scope>NUCLEOTIDE SEQUENCE</scope>
    <source>
        <strain evidence="2">S12</strain>
    </source>
</reference>
<dbReference type="Proteomes" id="UP000719766">
    <property type="component" value="Unassembled WGS sequence"/>
</dbReference>
<dbReference type="GeneID" id="64603326"/>
<proteinExistence type="predicted"/>
<evidence type="ECO:0000256" key="1">
    <source>
        <dbReference type="SAM" id="MobiDB-lite"/>
    </source>
</evidence>
<feature type="region of interest" description="Disordered" evidence="1">
    <location>
        <begin position="23"/>
        <end position="44"/>
    </location>
</feature>
<dbReference type="RefSeq" id="XP_041164433.1">
    <property type="nucleotide sequence ID" value="XM_041309562.1"/>
</dbReference>
<dbReference type="AlphaFoldDB" id="A0A9P7DQA3"/>
<name>A0A9P7DQA3_9AGAM</name>
<dbReference type="EMBL" id="JABBWE010000009">
    <property type="protein sequence ID" value="KAG1800447.1"/>
    <property type="molecule type" value="Genomic_DNA"/>
</dbReference>
<organism evidence="2 3">
    <name type="scientific">Suillus plorans</name>
    <dbReference type="NCBI Taxonomy" id="116603"/>
    <lineage>
        <taxon>Eukaryota</taxon>
        <taxon>Fungi</taxon>
        <taxon>Dikarya</taxon>
        <taxon>Basidiomycota</taxon>
        <taxon>Agaricomycotina</taxon>
        <taxon>Agaricomycetes</taxon>
        <taxon>Agaricomycetidae</taxon>
        <taxon>Boletales</taxon>
        <taxon>Suillineae</taxon>
        <taxon>Suillaceae</taxon>
        <taxon>Suillus</taxon>
    </lineage>
</organism>
<comment type="caution">
    <text evidence="2">The sequence shown here is derived from an EMBL/GenBank/DDBJ whole genome shotgun (WGS) entry which is preliminary data.</text>
</comment>
<accession>A0A9P7DQA3</accession>
<keyword evidence="3" id="KW-1185">Reference proteome</keyword>
<gene>
    <name evidence="2" type="ORF">HD556DRAFT_1534284</name>
</gene>
<protein>
    <submittedName>
        <fullName evidence="2">Uncharacterized protein</fullName>
    </submittedName>
</protein>